<keyword evidence="4" id="KW-1185">Reference proteome</keyword>
<feature type="region of interest" description="Disordered" evidence="2">
    <location>
        <begin position="226"/>
        <end position="274"/>
    </location>
</feature>
<feature type="compositionally biased region" description="Basic and acidic residues" evidence="2">
    <location>
        <begin position="235"/>
        <end position="250"/>
    </location>
</feature>
<evidence type="ECO:0000256" key="2">
    <source>
        <dbReference type="SAM" id="MobiDB-lite"/>
    </source>
</evidence>
<dbReference type="Proteomes" id="UP001338137">
    <property type="component" value="Unassembled WGS sequence"/>
</dbReference>
<evidence type="ECO:0000256" key="1">
    <source>
        <dbReference type="SAM" id="Coils"/>
    </source>
</evidence>
<accession>A0ABU6GF60</accession>
<feature type="coiled-coil region" evidence="1">
    <location>
        <begin position="111"/>
        <end position="180"/>
    </location>
</feature>
<name>A0ABU6GF60_9BACL</name>
<gene>
    <name evidence="3" type="ORF">P4I72_29845</name>
</gene>
<dbReference type="RefSeq" id="WP_326075296.1">
    <property type="nucleotide sequence ID" value="NZ_JARLKY010000090.1"/>
</dbReference>
<evidence type="ECO:0000313" key="3">
    <source>
        <dbReference type="EMBL" id="MEC0231309.1"/>
    </source>
</evidence>
<keyword evidence="1" id="KW-0175">Coiled coil</keyword>
<feature type="compositionally biased region" description="Polar residues" evidence="2">
    <location>
        <begin position="264"/>
        <end position="274"/>
    </location>
</feature>
<reference evidence="3 4" key="1">
    <citation type="submission" date="2023-03" db="EMBL/GenBank/DDBJ databases">
        <title>Bacillus Genome Sequencing.</title>
        <authorList>
            <person name="Dunlap C."/>
        </authorList>
    </citation>
    <scope>NUCLEOTIDE SEQUENCE [LARGE SCALE GENOMIC DNA]</scope>
    <source>
        <strain evidence="3 4">BD-533</strain>
    </source>
</reference>
<organism evidence="3 4">
    <name type="scientific">Paenibacillus alba</name>
    <dbReference type="NCBI Taxonomy" id="1197127"/>
    <lineage>
        <taxon>Bacteria</taxon>
        <taxon>Bacillati</taxon>
        <taxon>Bacillota</taxon>
        <taxon>Bacilli</taxon>
        <taxon>Bacillales</taxon>
        <taxon>Paenibacillaceae</taxon>
        <taxon>Paenibacillus</taxon>
    </lineage>
</organism>
<sequence length="340" mass="37888">MNVLTRFMKGDTGSQGTGTIVTNNQQEVTKESGSQEQMEDSPYTFIAVYDFDKKLGIAGTNDLVQEILDAESYNLKTKHQNELEQKDQEIGAKQKHVAELEGTVNLLKLGEESHASEVAQLKASIERMQQEVLQANADKESSQQAHHELVMVHTKLQGDMGILQADNQRLSHQVEQLKQTAQPAHSTLEISTSAKLQEKASKVDEQLAAKKQVNWAAQSEIAMRRFQQDNGPLDQLDKDKPKETVTEEQLRSSFRSNDAGATMAQENTGGSGVQETAKSVDSATKDIPSLEQFNQLLNEVTNLQTWKADLESWKESEVSWRIELEKKLEGHGIMIRSQAG</sequence>
<protein>
    <submittedName>
        <fullName evidence="3">Uncharacterized protein</fullName>
    </submittedName>
</protein>
<comment type="caution">
    <text evidence="3">The sequence shown here is derived from an EMBL/GenBank/DDBJ whole genome shotgun (WGS) entry which is preliminary data.</text>
</comment>
<dbReference type="EMBL" id="JARLKY010000090">
    <property type="protein sequence ID" value="MEC0231309.1"/>
    <property type="molecule type" value="Genomic_DNA"/>
</dbReference>
<evidence type="ECO:0000313" key="4">
    <source>
        <dbReference type="Proteomes" id="UP001338137"/>
    </source>
</evidence>
<proteinExistence type="predicted"/>